<evidence type="ECO:0000313" key="2">
    <source>
        <dbReference type="EMBL" id="CAG8734159.1"/>
    </source>
</evidence>
<reference evidence="2" key="1">
    <citation type="submission" date="2021-06" db="EMBL/GenBank/DDBJ databases">
        <authorList>
            <person name="Kallberg Y."/>
            <person name="Tangrot J."/>
            <person name="Rosling A."/>
        </authorList>
    </citation>
    <scope>NUCLEOTIDE SEQUENCE</scope>
    <source>
        <strain evidence="2">FL130A</strain>
    </source>
</reference>
<dbReference type="OrthoDB" id="2445862at2759"/>
<gene>
    <name evidence="2" type="ORF">ALEPTO_LOCUS12728</name>
</gene>
<dbReference type="InterPro" id="IPR008906">
    <property type="entry name" value="HATC_C_dom"/>
</dbReference>
<dbReference type="Proteomes" id="UP000789508">
    <property type="component" value="Unassembled WGS sequence"/>
</dbReference>
<keyword evidence="3" id="KW-1185">Reference proteome</keyword>
<dbReference type="SUPFAM" id="SSF53098">
    <property type="entry name" value="Ribonuclease H-like"/>
    <property type="match status" value="1"/>
</dbReference>
<evidence type="ECO:0000313" key="3">
    <source>
        <dbReference type="Proteomes" id="UP000789508"/>
    </source>
</evidence>
<feature type="non-terminal residue" evidence="2">
    <location>
        <position position="254"/>
    </location>
</feature>
<dbReference type="EMBL" id="CAJVPS010031919">
    <property type="protein sequence ID" value="CAG8734159.1"/>
    <property type="molecule type" value="Genomic_DNA"/>
</dbReference>
<name>A0A9N9NIS0_9GLOM</name>
<dbReference type="GO" id="GO:0046983">
    <property type="term" value="F:protein dimerization activity"/>
    <property type="evidence" value="ECO:0007669"/>
    <property type="project" value="InterPro"/>
</dbReference>
<organism evidence="2 3">
    <name type="scientific">Ambispora leptoticha</name>
    <dbReference type="NCBI Taxonomy" id="144679"/>
    <lineage>
        <taxon>Eukaryota</taxon>
        <taxon>Fungi</taxon>
        <taxon>Fungi incertae sedis</taxon>
        <taxon>Mucoromycota</taxon>
        <taxon>Glomeromycotina</taxon>
        <taxon>Glomeromycetes</taxon>
        <taxon>Archaeosporales</taxon>
        <taxon>Ambisporaceae</taxon>
        <taxon>Ambispora</taxon>
    </lineage>
</organism>
<feature type="domain" description="HAT C-terminal dimerisation" evidence="1">
    <location>
        <begin position="90"/>
        <end position="171"/>
    </location>
</feature>
<dbReference type="AlphaFoldDB" id="A0A9N9NIS0"/>
<evidence type="ECO:0000259" key="1">
    <source>
        <dbReference type="Pfam" id="PF05699"/>
    </source>
</evidence>
<sequence length="254" mass="29270">LIYIHLEIFKLEVLISGFKAHALAVISQRAKEFSNDIYFVALFLFPAYKNMAISKYMDGDRLLRGCLELAKAWNFEKRDAGLLYKELISYKSNNPPFDHIKLNIKQSPRSFWANFTGNSPILRQFAMKVLAIVPHGAACERLFSSLGLTKSKTRNRLSPDTLSKLGQIKNELQQFVSKKKKKDQQKTISIPESSEKNVGIFFEETEVDNSIMEDFFDFEAFQKDQKNFSSFEVHDSSTTVESEEWSIEDILQNQ</sequence>
<protein>
    <submittedName>
        <fullName evidence="2">3008_t:CDS:1</fullName>
    </submittedName>
</protein>
<comment type="caution">
    <text evidence="2">The sequence shown here is derived from an EMBL/GenBank/DDBJ whole genome shotgun (WGS) entry which is preliminary data.</text>
</comment>
<proteinExistence type="predicted"/>
<accession>A0A9N9NIS0</accession>
<dbReference type="InterPro" id="IPR012337">
    <property type="entry name" value="RNaseH-like_sf"/>
</dbReference>
<dbReference type="Pfam" id="PF05699">
    <property type="entry name" value="Dimer_Tnp_hAT"/>
    <property type="match status" value="1"/>
</dbReference>